<evidence type="ECO:0000313" key="1">
    <source>
        <dbReference type="EMBL" id="HIZ75776.1"/>
    </source>
</evidence>
<reference evidence="1" key="2">
    <citation type="submission" date="2021-04" db="EMBL/GenBank/DDBJ databases">
        <authorList>
            <person name="Gilroy R."/>
        </authorList>
    </citation>
    <scope>NUCLEOTIDE SEQUENCE</scope>
    <source>
        <strain evidence="1">CHK196-3914</strain>
    </source>
</reference>
<dbReference type="EMBL" id="DXAY01000259">
    <property type="protein sequence ID" value="HIZ75776.1"/>
    <property type="molecule type" value="Genomic_DNA"/>
</dbReference>
<sequence>MAPQKKIDAYITFDSEKEFRAATTACNKSLVTMKSALKLVEAQTPGSANALETLQEKYETLSRTLEEHE</sequence>
<name>A0A9D2GBS4_9FIRM</name>
<proteinExistence type="predicted"/>
<dbReference type="AlphaFoldDB" id="A0A9D2GBS4"/>
<organism evidence="1 2">
    <name type="scientific">Candidatus Mediterraneibacter stercoravium</name>
    <dbReference type="NCBI Taxonomy" id="2838685"/>
    <lineage>
        <taxon>Bacteria</taxon>
        <taxon>Bacillati</taxon>
        <taxon>Bacillota</taxon>
        <taxon>Clostridia</taxon>
        <taxon>Lachnospirales</taxon>
        <taxon>Lachnospiraceae</taxon>
        <taxon>Mediterraneibacter</taxon>
    </lineage>
</organism>
<evidence type="ECO:0000313" key="2">
    <source>
        <dbReference type="Proteomes" id="UP000824116"/>
    </source>
</evidence>
<protein>
    <submittedName>
        <fullName evidence="1">Uncharacterized protein</fullName>
    </submittedName>
</protein>
<gene>
    <name evidence="1" type="ORF">H9723_11145</name>
</gene>
<dbReference type="Proteomes" id="UP000824116">
    <property type="component" value="Unassembled WGS sequence"/>
</dbReference>
<comment type="caution">
    <text evidence="1">The sequence shown here is derived from an EMBL/GenBank/DDBJ whole genome shotgun (WGS) entry which is preliminary data.</text>
</comment>
<accession>A0A9D2GBS4</accession>
<reference evidence="1" key="1">
    <citation type="journal article" date="2021" name="PeerJ">
        <title>Extensive microbial diversity within the chicken gut microbiome revealed by metagenomics and culture.</title>
        <authorList>
            <person name="Gilroy R."/>
            <person name="Ravi A."/>
            <person name="Getino M."/>
            <person name="Pursley I."/>
            <person name="Horton D.L."/>
            <person name="Alikhan N.F."/>
            <person name="Baker D."/>
            <person name="Gharbi K."/>
            <person name="Hall N."/>
            <person name="Watson M."/>
            <person name="Adriaenssens E.M."/>
            <person name="Foster-Nyarko E."/>
            <person name="Jarju S."/>
            <person name="Secka A."/>
            <person name="Antonio M."/>
            <person name="Oren A."/>
            <person name="Chaudhuri R.R."/>
            <person name="La Ragione R."/>
            <person name="Hildebrand F."/>
            <person name="Pallen M.J."/>
        </authorList>
    </citation>
    <scope>NUCLEOTIDE SEQUENCE</scope>
    <source>
        <strain evidence="1">CHK196-3914</strain>
    </source>
</reference>